<keyword evidence="3" id="KW-1185">Reference proteome</keyword>
<dbReference type="Proteomes" id="UP001225605">
    <property type="component" value="Unassembled WGS sequence"/>
</dbReference>
<organism evidence="2 3">
    <name type="scientific">Saccharothrix yanglingensis</name>
    <dbReference type="NCBI Taxonomy" id="659496"/>
    <lineage>
        <taxon>Bacteria</taxon>
        <taxon>Bacillati</taxon>
        <taxon>Actinomycetota</taxon>
        <taxon>Actinomycetes</taxon>
        <taxon>Pseudonocardiales</taxon>
        <taxon>Pseudonocardiaceae</taxon>
        <taxon>Saccharothrix</taxon>
    </lineage>
</organism>
<gene>
    <name evidence="2" type="ORF">CKY47_14325</name>
</gene>
<name>A0ABU0X1H3_9PSEU</name>
<feature type="domain" description="AB hydrolase-1" evidence="1">
    <location>
        <begin position="36"/>
        <end position="246"/>
    </location>
</feature>
<comment type="caution">
    <text evidence="2">The sequence shown here is derived from an EMBL/GenBank/DDBJ whole genome shotgun (WGS) entry which is preliminary data.</text>
</comment>
<dbReference type="EMBL" id="NSDM01000005">
    <property type="protein sequence ID" value="MDQ2585134.1"/>
    <property type="molecule type" value="Genomic_DNA"/>
</dbReference>
<dbReference type="Pfam" id="PF12697">
    <property type="entry name" value="Abhydrolase_6"/>
    <property type="match status" value="1"/>
</dbReference>
<evidence type="ECO:0000259" key="1">
    <source>
        <dbReference type="Pfam" id="PF12697"/>
    </source>
</evidence>
<reference evidence="2 3" key="1">
    <citation type="submission" date="2017-06" db="EMBL/GenBank/DDBJ databases">
        <title>Cultured bacterium strain Saccharothrix yanglingensis Hhs.015.</title>
        <authorList>
            <person name="Xia Y."/>
        </authorList>
    </citation>
    <scope>NUCLEOTIDE SEQUENCE [LARGE SCALE GENOMIC DNA]</scope>
    <source>
        <strain evidence="2 3">Hhs.015</strain>
    </source>
</reference>
<keyword evidence="2" id="KW-0378">Hydrolase</keyword>
<dbReference type="PANTHER" id="PTHR43689">
    <property type="entry name" value="HYDROLASE"/>
    <property type="match status" value="1"/>
</dbReference>
<dbReference type="InterPro" id="IPR000073">
    <property type="entry name" value="AB_hydrolase_1"/>
</dbReference>
<evidence type="ECO:0000313" key="2">
    <source>
        <dbReference type="EMBL" id="MDQ2585134.1"/>
    </source>
</evidence>
<proteinExistence type="predicted"/>
<protein>
    <submittedName>
        <fullName evidence="2">Alpha/beta hydrolase</fullName>
    </submittedName>
</protein>
<dbReference type="Gene3D" id="3.40.50.1820">
    <property type="entry name" value="alpha/beta hydrolase"/>
    <property type="match status" value="1"/>
</dbReference>
<dbReference type="RefSeq" id="WP_306746303.1">
    <property type="nucleotide sequence ID" value="NZ_NSDM01000005.1"/>
</dbReference>
<accession>A0ABU0X1H3</accession>
<dbReference type="InterPro" id="IPR029058">
    <property type="entry name" value="AB_hydrolase_fold"/>
</dbReference>
<dbReference type="PANTHER" id="PTHR43689:SF8">
    <property type="entry name" value="ALPHA_BETA-HYDROLASES SUPERFAMILY PROTEIN"/>
    <property type="match status" value="1"/>
</dbReference>
<sequence>MGDRRAPATATEGWDVAEFTGAVHAAVLGPAGAPDVVLVHGLGCSHRYFLPLARRLAPDARVAAVDLPGFGRTPGPPSAADVRGLSLALADWLRATGRGGAPLVAHSAGCQVVVDLATHSPDLAAPAVLLSPTVDRHARSTSRQLARLAADAPRERPALVPLLTRDYLTAGVRRIAATLDHLLDDPVEDKLGHLRAPTAVVRGRHDPVVSRRWAREVAALLPDGRLVQVPGVAHAVHHSAPDAVAAITRSALRAAQPRSRRAPGRTRPAGS</sequence>
<evidence type="ECO:0000313" key="3">
    <source>
        <dbReference type="Proteomes" id="UP001225605"/>
    </source>
</evidence>
<dbReference type="GO" id="GO:0016787">
    <property type="term" value="F:hydrolase activity"/>
    <property type="evidence" value="ECO:0007669"/>
    <property type="project" value="UniProtKB-KW"/>
</dbReference>
<dbReference type="SUPFAM" id="SSF53474">
    <property type="entry name" value="alpha/beta-Hydrolases"/>
    <property type="match status" value="1"/>
</dbReference>